<reference evidence="3" key="1">
    <citation type="journal article" date="2017" name="Genome Biol.">
        <title>Comparative genomics reveals high biological diversity and specific adaptations in the industrially and medically important fungal genus Aspergillus.</title>
        <authorList>
            <person name="de Vries R.P."/>
            <person name="Riley R."/>
            <person name="Wiebenga A."/>
            <person name="Aguilar-Osorio G."/>
            <person name="Amillis S."/>
            <person name="Uchima C.A."/>
            <person name="Anderluh G."/>
            <person name="Asadollahi M."/>
            <person name="Askin M."/>
            <person name="Barry K."/>
            <person name="Battaglia E."/>
            <person name="Bayram O."/>
            <person name="Benocci T."/>
            <person name="Braus-Stromeyer S.A."/>
            <person name="Caldana C."/>
            <person name="Canovas D."/>
            <person name="Cerqueira G.C."/>
            <person name="Chen F."/>
            <person name="Chen W."/>
            <person name="Choi C."/>
            <person name="Clum A."/>
            <person name="Dos Santos R.A."/>
            <person name="Damasio A.R."/>
            <person name="Diallinas G."/>
            <person name="Emri T."/>
            <person name="Fekete E."/>
            <person name="Flipphi M."/>
            <person name="Freyberg S."/>
            <person name="Gallo A."/>
            <person name="Gournas C."/>
            <person name="Habgood R."/>
            <person name="Hainaut M."/>
            <person name="Harispe M.L."/>
            <person name="Henrissat B."/>
            <person name="Hilden K.S."/>
            <person name="Hope R."/>
            <person name="Hossain A."/>
            <person name="Karabika E."/>
            <person name="Karaffa L."/>
            <person name="Karanyi Z."/>
            <person name="Krasevec N."/>
            <person name="Kuo A."/>
            <person name="Kusch H."/>
            <person name="LaButti K."/>
            <person name="Lagendijk E.L."/>
            <person name="Lapidus A."/>
            <person name="Levasseur A."/>
            <person name="Lindquist E."/>
            <person name="Lipzen A."/>
            <person name="Logrieco A.F."/>
            <person name="MacCabe A."/>
            <person name="Maekelae M.R."/>
            <person name="Malavazi I."/>
            <person name="Melin P."/>
            <person name="Meyer V."/>
            <person name="Mielnichuk N."/>
            <person name="Miskei M."/>
            <person name="Molnar A.P."/>
            <person name="Mule G."/>
            <person name="Ngan C.Y."/>
            <person name="Orejas M."/>
            <person name="Orosz E."/>
            <person name="Ouedraogo J.P."/>
            <person name="Overkamp K.M."/>
            <person name="Park H.-S."/>
            <person name="Perrone G."/>
            <person name="Piumi F."/>
            <person name="Punt P.J."/>
            <person name="Ram A.F."/>
            <person name="Ramon A."/>
            <person name="Rauscher S."/>
            <person name="Record E."/>
            <person name="Riano-Pachon D.M."/>
            <person name="Robert V."/>
            <person name="Roehrig J."/>
            <person name="Ruller R."/>
            <person name="Salamov A."/>
            <person name="Salih N.S."/>
            <person name="Samson R.A."/>
            <person name="Sandor E."/>
            <person name="Sanguinetti M."/>
            <person name="Schuetze T."/>
            <person name="Sepcic K."/>
            <person name="Shelest E."/>
            <person name="Sherlock G."/>
            <person name="Sophianopoulou V."/>
            <person name="Squina F.M."/>
            <person name="Sun H."/>
            <person name="Susca A."/>
            <person name="Todd R.B."/>
            <person name="Tsang A."/>
            <person name="Unkles S.E."/>
            <person name="van de Wiele N."/>
            <person name="van Rossen-Uffink D."/>
            <person name="Oliveira J.V."/>
            <person name="Vesth T.C."/>
            <person name="Visser J."/>
            <person name="Yu J.-H."/>
            <person name="Zhou M."/>
            <person name="Andersen M.R."/>
            <person name="Archer D.B."/>
            <person name="Baker S.E."/>
            <person name="Benoit I."/>
            <person name="Brakhage A.A."/>
            <person name="Braus G.H."/>
            <person name="Fischer R."/>
            <person name="Frisvad J.C."/>
            <person name="Goldman G.H."/>
            <person name="Houbraken J."/>
            <person name="Oakley B."/>
            <person name="Pocsi I."/>
            <person name="Scazzocchio C."/>
            <person name="Seiboth B."/>
            <person name="vanKuyk P.A."/>
            <person name="Wortman J."/>
            <person name="Dyer P.S."/>
            <person name="Grigoriev I.V."/>
        </authorList>
    </citation>
    <scope>NUCLEOTIDE SEQUENCE [LARGE SCALE GENOMIC DNA]</scope>
    <source>
        <strain evidence="3">ITEM 5010</strain>
    </source>
</reference>
<feature type="region of interest" description="Disordered" evidence="1">
    <location>
        <begin position="1"/>
        <end position="26"/>
    </location>
</feature>
<organism evidence="2 3">
    <name type="scientific">Aspergillus carbonarius (strain ITEM 5010)</name>
    <dbReference type="NCBI Taxonomy" id="602072"/>
    <lineage>
        <taxon>Eukaryota</taxon>
        <taxon>Fungi</taxon>
        <taxon>Dikarya</taxon>
        <taxon>Ascomycota</taxon>
        <taxon>Pezizomycotina</taxon>
        <taxon>Eurotiomycetes</taxon>
        <taxon>Eurotiomycetidae</taxon>
        <taxon>Eurotiales</taxon>
        <taxon>Aspergillaceae</taxon>
        <taxon>Aspergillus</taxon>
        <taxon>Aspergillus subgen. Circumdati</taxon>
    </lineage>
</organism>
<gene>
    <name evidence="2" type="ORF">ASPCADRAFT_207221</name>
</gene>
<evidence type="ECO:0000256" key="1">
    <source>
        <dbReference type="SAM" id="MobiDB-lite"/>
    </source>
</evidence>
<evidence type="ECO:0000313" key="2">
    <source>
        <dbReference type="EMBL" id="OOF95888.1"/>
    </source>
</evidence>
<name>A0A1R3RN26_ASPC5</name>
<dbReference type="OrthoDB" id="4503397at2759"/>
<dbReference type="EMBL" id="KV907499">
    <property type="protein sequence ID" value="OOF95888.1"/>
    <property type="molecule type" value="Genomic_DNA"/>
</dbReference>
<dbReference type="Proteomes" id="UP000188318">
    <property type="component" value="Unassembled WGS sequence"/>
</dbReference>
<accession>A0A1R3RN26</accession>
<protein>
    <submittedName>
        <fullName evidence="2">Uncharacterized protein</fullName>
    </submittedName>
</protein>
<dbReference type="VEuPathDB" id="FungiDB:ASPCADRAFT_207221"/>
<proteinExistence type="predicted"/>
<feature type="compositionally biased region" description="Basic and acidic residues" evidence="1">
    <location>
        <begin position="1"/>
        <end position="11"/>
    </location>
</feature>
<sequence>MPKSRSSRDIKPLPSPATPTVPKRPPFNWDPIEDSIMLHSIVKVLSPTGFPRGLFKQLQQHLGEKYYSAETLRKRWWQVNGICEVIN</sequence>
<dbReference type="AlphaFoldDB" id="A0A1R3RN26"/>
<keyword evidence="3" id="KW-1185">Reference proteome</keyword>
<feature type="compositionally biased region" description="Pro residues" evidence="1">
    <location>
        <begin position="13"/>
        <end position="25"/>
    </location>
</feature>
<evidence type="ECO:0000313" key="3">
    <source>
        <dbReference type="Proteomes" id="UP000188318"/>
    </source>
</evidence>